<keyword evidence="7" id="KW-0325">Glycoprotein</keyword>
<dbReference type="SUPFAM" id="SSF52058">
    <property type="entry name" value="L domain-like"/>
    <property type="match status" value="1"/>
</dbReference>
<protein>
    <submittedName>
        <fullName evidence="11">Protein MALE DISCOVERER 1</fullName>
    </submittedName>
</protein>
<organism evidence="11 12">
    <name type="scientific">Cocos nucifera</name>
    <name type="common">Coconut palm</name>
    <dbReference type="NCBI Taxonomy" id="13894"/>
    <lineage>
        <taxon>Eukaryota</taxon>
        <taxon>Viridiplantae</taxon>
        <taxon>Streptophyta</taxon>
        <taxon>Embryophyta</taxon>
        <taxon>Tracheophyta</taxon>
        <taxon>Spermatophyta</taxon>
        <taxon>Magnoliopsida</taxon>
        <taxon>Liliopsida</taxon>
        <taxon>Arecaceae</taxon>
        <taxon>Arecoideae</taxon>
        <taxon>Cocoseae</taxon>
        <taxon>Attaleinae</taxon>
        <taxon>Cocos</taxon>
    </lineage>
</organism>
<evidence type="ECO:0000256" key="8">
    <source>
        <dbReference type="ARBA" id="ARBA00046288"/>
    </source>
</evidence>
<evidence type="ECO:0000256" key="2">
    <source>
        <dbReference type="ARBA" id="ARBA00022692"/>
    </source>
</evidence>
<dbReference type="InterPro" id="IPR000719">
    <property type="entry name" value="Prot_kinase_dom"/>
</dbReference>
<evidence type="ECO:0000259" key="10">
    <source>
        <dbReference type="PROSITE" id="PS50011"/>
    </source>
</evidence>
<keyword evidence="3" id="KW-0732">Signal</keyword>
<dbReference type="InterPro" id="IPR055414">
    <property type="entry name" value="LRR_R13L4/SHOC2-like"/>
</dbReference>
<dbReference type="Gene3D" id="1.10.510.10">
    <property type="entry name" value="Transferase(Phosphotransferase) domain 1"/>
    <property type="match status" value="1"/>
</dbReference>
<dbReference type="InterPro" id="IPR001245">
    <property type="entry name" value="Ser-Thr/Tyr_kinase_cat_dom"/>
</dbReference>
<keyword evidence="12" id="KW-1185">Reference proteome</keyword>
<keyword evidence="1" id="KW-0433">Leucine-rich repeat</keyword>
<feature type="domain" description="Protein kinase" evidence="10">
    <location>
        <begin position="216"/>
        <end position="580"/>
    </location>
</feature>
<dbReference type="Gene3D" id="3.30.200.20">
    <property type="entry name" value="Phosphorylase Kinase, domain 1"/>
    <property type="match status" value="1"/>
</dbReference>
<comment type="caution">
    <text evidence="11">The sequence shown here is derived from an EMBL/GenBank/DDBJ whole genome shotgun (WGS) entry which is preliminary data.</text>
</comment>
<evidence type="ECO:0000256" key="6">
    <source>
        <dbReference type="ARBA" id="ARBA00023136"/>
    </source>
</evidence>
<dbReference type="InterPro" id="IPR011009">
    <property type="entry name" value="Kinase-like_dom_sf"/>
</dbReference>
<dbReference type="Pfam" id="PF07714">
    <property type="entry name" value="PK_Tyr_Ser-Thr"/>
    <property type="match status" value="1"/>
</dbReference>
<dbReference type="FunFam" id="3.80.10.10:FF:000041">
    <property type="entry name" value="LRR receptor-like serine/threonine-protein kinase ERECTA"/>
    <property type="match status" value="1"/>
</dbReference>
<evidence type="ECO:0000256" key="7">
    <source>
        <dbReference type="ARBA" id="ARBA00023180"/>
    </source>
</evidence>
<dbReference type="GO" id="GO:0012505">
    <property type="term" value="C:endomembrane system"/>
    <property type="evidence" value="ECO:0007669"/>
    <property type="project" value="UniProtKB-SubCell"/>
</dbReference>
<evidence type="ECO:0000256" key="3">
    <source>
        <dbReference type="ARBA" id="ARBA00022729"/>
    </source>
</evidence>
<evidence type="ECO:0000313" key="12">
    <source>
        <dbReference type="Proteomes" id="UP000797356"/>
    </source>
</evidence>
<dbReference type="EMBL" id="CM017874">
    <property type="protein sequence ID" value="KAG1335257.1"/>
    <property type="molecule type" value="Genomic_DNA"/>
</dbReference>
<reference evidence="11" key="2">
    <citation type="submission" date="2019-07" db="EMBL/GenBank/DDBJ databases">
        <authorList>
            <person name="Yang Y."/>
            <person name="Bocs S."/>
            <person name="Baudouin L."/>
        </authorList>
    </citation>
    <scope>NUCLEOTIDE SEQUENCE</scope>
    <source>
        <tissue evidence="11">Spear leaf of Hainan Tall coconut</tissue>
    </source>
</reference>
<evidence type="ECO:0000256" key="4">
    <source>
        <dbReference type="ARBA" id="ARBA00022737"/>
    </source>
</evidence>
<evidence type="ECO:0000256" key="9">
    <source>
        <dbReference type="SAM" id="MobiDB-lite"/>
    </source>
</evidence>
<dbReference type="InterPro" id="IPR013210">
    <property type="entry name" value="LRR_N_plant-typ"/>
</dbReference>
<dbReference type="OrthoDB" id="291737at2759"/>
<keyword evidence="6" id="KW-0472">Membrane</keyword>
<dbReference type="Proteomes" id="UP000797356">
    <property type="component" value="Chromosome 3"/>
</dbReference>
<comment type="subcellular location">
    <subcellularLocation>
        <location evidence="8">Endomembrane system</location>
        <topology evidence="8">Single-pass type I membrane protein</topology>
    </subcellularLocation>
</comment>
<evidence type="ECO:0000313" key="11">
    <source>
        <dbReference type="EMBL" id="KAG1335257.1"/>
    </source>
</evidence>
<reference evidence="11" key="1">
    <citation type="journal article" date="2017" name="Gigascience">
        <title>The genome draft of coconut (Cocos nucifera).</title>
        <authorList>
            <person name="Xiao Y."/>
            <person name="Xu P."/>
            <person name="Fan H."/>
            <person name="Baudouin L."/>
            <person name="Xia W."/>
            <person name="Bocs S."/>
            <person name="Xu J."/>
            <person name="Li Q."/>
            <person name="Guo A."/>
            <person name="Zhou L."/>
            <person name="Li J."/>
            <person name="Wu Y."/>
            <person name="Ma Z."/>
            <person name="Armero A."/>
            <person name="Issali A.E."/>
            <person name="Liu N."/>
            <person name="Peng M."/>
            <person name="Yang Y."/>
        </authorList>
    </citation>
    <scope>NUCLEOTIDE SEQUENCE</scope>
    <source>
        <tissue evidence="11">Spear leaf of Hainan Tall coconut</tissue>
    </source>
</reference>
<keyword evidence="4" id="KW-0677">Repeat</keyword>
<dbReference type="GO" id="GO:0005524">
    <property type="term" value="F:ATP binding"/>
    <property type="evidence" value="ECO:0007669"/>
    <property type="project" value="InterPro"/>
</dbReference>
<proteinExistence type="predicted"/>
<accession>A0A8K0I3P6</accession>
<name>A0A8K0I3P6_COCNU</name>
<gene>
    <name evidence="11" type="ORF">COCNU_03G013760</name>
</gene>
<dbReference type="FunFam" id="3.30.200.20:FF:000489">
    <property type="entry name" value="Inactive receptor-like serine/threonine-protein kinase"/>
    <property type="match status" value="1"/>
</dbReference>
<dbReference type="InterPro" id="IPR032675">
    <property type="entry name" value="LRR_dom_sf"/>
</dbReference>
<keyword evidence="2" id="KW-0812">Transmembrane</keyword>
<dbReference type="Gene3D" id="3.80.10.10">
    <property type="entry name" value="Ribonuclease Inhibitor"/>
    <property type="match status" value="1"/>
</dbReference>
<dbReference type="PANTHER" id="PTHR46084:SF1">
    <property type="entry name" value="PROTEIN MALE DISCOVERER 2"/>
    <property type="match status" value="1"/>
</dbReference>
<dbReference type="PROSITE" id="PS50011">
    <property type="entry name" value="PROTEIN_KINASE_DOM"/>
    <property type="match status" value="1"/>
</dbReference>
<dbReference type="Pfam" id="PF23598">
    <property type="entry name" value="LRR_14"/>
    <property type="match status" value="1"/>
</dbReference>
<evidence type="ECO:0000256" key="1">
    <source>
        <dbReference type="ARBA" id="ARBA00022614"/>
    </source>
</evidence>
<feature type="region of interest" description="Disordered" evidence="9">
    <location>
        <begin position="223"/>
        <end position="283"/>
    </location>
</feature>
<dbReference type="SUPFAM" id="SSF56112">
    <property type="entry name" value="Protein kinase-like (PK-like)"/>
    <property type="match status" value="1"/>
</dbReference>
<keyword evidence="5" id="KW-1133">Transmembrane helix</keyword>
<evidence type="ECO:0000256" key="5">
    <source>
        <dbReference type="ARBA" id="ARBA00022989"/>
    </source>
</evidence>
<dbReference type="Pfam" id="PF08263">
    <property type="entry name" value="LRRNT_2"/>
    <property type="match status" value="1"/>
</dbReference>
<dbReference type="PANTHER" id="PTHR46084">
    <property type="entry name" value="PROTEIN MALE DISCOVERER 2"/>
    <property type="match status" value="1"/>
</dbReference>
<sequence>MGGLALLEFRSKVEADPYGALENWDPLADNPCDWDLKGMSLGGMLAPELGKLGHLRSLVLYKNNFSGVIPKEIGGLTMLELLDLRSNNLSGRIPVEMGEMLSLKCLLLSDNKFQDGKLLIEKLNMLSEMECNRSHSGDVATEIGRINRKVGQWIKFKRGFPAHYHRGNHGIDLSSFTEPYLVENAPHIVNYVRRKLLEEAHNLPAAPVKGAIPQESVDVPSIGTGSFQAVPENGSGKGLLAAPASTSPLAKGTPPKESNTKDNNSALSEIGKQEGRKKGPWKTGLTGQLQKALITGVPKLQRSELEAACEDFSNILNSYPDCTMFKGTLSSGVEIAVISTKITSAIDWSRRAEMHFRRRIDTLSRVNHKNFVNLIGYCKEDEPFMRMMVFEYASNGTLFDHLHVKVFEHLEWGARMRIIMGIAYCLQYMHHELNPPVPFSVLESNSIFLTDDYAAKITDLSMWKEFTAAAAKRNACGDDPDLPESPFSDPGTNVYNFGLLMLEIISGKLPYSEEQGSLLNWATEYLNDKHNIRHLVDPTLKNYKDNELDIVCEEIQECIHPDPKHRPNMMEITAKLRAVLAISPEAATARLSPLWWAELEILSVEAS</sequence>
<feature type="compositionally biased region" description="Low complexity" evidence="9">
    <location>
        <begin position="239"/>
        <end position="250"/>
    </location>
</feature>
<dbReference type="GO" id="GO:0004674">
    <property type="term" value="F:protein serine/threonine kinase activity"/>
    <property type="evidence" value="ECO:0007669"/>
    <property type="project" value="UniProtKB-EC"/>
</dbReference>
<dbReference type="AlphaFoldDB" id="A0A8K0I3P6"/>